<evidence type="ECO:0000313" key="6">
    <source>
        <dbReference type="Proteomes" id="UP001222800"/>
    </source>
</evidence>
<proteinExistence type="inferred from homology"/>
<evidence type="ECO:0000256" key="3">
    <source>
        <dbReference type="RuleBase" id="RU362032"/>
    </source>
</evidence>
<keyword evidence="2 3" id="KW-0413">Isomerase</keyword>
<dbReference type="RefSeq" id="WP_277733985.1">
    <property type="nucleotide sequence ID" value="NZ_CP120733.1"/>
</dbReference>
<evidence type="ECO:0000256" key="2">
    <source>
        <dbReference type="ARBA" id="ARBA00023235"/>
    </source>
</evidence>
<sequence>MPIINIKTTPLTKEQKSEMIRRMTQVTSEVTGAPEEVHIVLIDELPYDAVGMGTKSVAEIREKK</sequence>
<name>A0ABY8EFU9_9FIRM</name>
<evidence type="ECO:0000313" key="5">
    <source>
        <dbReference type="EMBL" id="WFD11808.1"/>
    </source>
</evidence>
<organism evidence="5 6">
    <name type="scientific">Tepidibacter hydrothermalis</name>
    <dbReference type="NCBI Taxonomy" id="3036126"/>
    <lineage>
        <taxon>Bacteria</taxon>
        <taxon>Bacillati</taxon>
        <taxon>Bacillota</taxon>
        <taxon>Clostridia</taxon>
        <taxon>Peptostreptococcales</taxon>
        <taxon>Peptostreptococcaceae</taxon>
        <taxon>Tepidibacter</taxon>
    </lineage>
</organism>
<dbReference type="InterPro" id="IPR004370">
    <property type="entry name" value="4-OT-like_dom"/>
</dbReference>
<dbReference type="InterPro" id="IPR018191">
    <property type="entry name" value="4-OT"/>
</dbReference>
<dbReference type="NCBIfam" id="TIGR00013">
    <property type="entry name" value="taut"/>
    <property type="match status" value="1"/>
</dbReference>
<dbReference type="SUPFAM" id="SSF55331">
    <property type="entry name" value="Tautomerase/MIF"/>
    <property type="match status" value="1"/>
</dbReference>
<dbReference type="EC" id="5.3.2.-" evidence="3"/>
<accession>A0ABY8EFU9</accession>
<evidence type="ECO:0000259" key="4">
    <source>
        <dbReference type="Pfam" id="PF01361"/>
    </source>
</evidence>
<comment type="similarity">
    <text evidence="1 3">Belongs to the 4-oxalocrotonate tautomerase family.</text>
</comment>
<dbReference type="InterPro" id="IPR014347">
    <property type="entry name" value="Tautomerase/MIF_sf"/>
</dbReference>
<evidence type="ECO:0000256" key="1">
    <source>
        <dbReference type="ARBA" id="ARBA00006723"/>
    </source>
</evidence>
<dbReference type="Gene3D" id="3.30.429.10">
    <property type="entry name" value="Macrophage Migration Inhibitory Factor"/>
    <property type="match status" value="1"/>
</dbReference>
<protein>
    <recommendedName>
        <fullName evidence="3">Tautomerase</fullName>
        <ecNumber evidence="3">5.3.2.-</ecNumber>
    </recommendedName>
</protein>
<dbReference type="PANTHER" id="PTHR35530:SF2">
    <property type="entry name" value="BSL4019 PROTEIN"/>
    <property type="match status" value="1"/>
</dbReference>
<reference evidence="5 6" key="1">
    <citation type="submission" date="2023-03" db="EMBL/GenBank/DDBJ databases">
        <title>Complete genome sequence of Tepidibacter sp. SWIR-1, isolated from a deep-sea hydrothermal vent.</title>
        <authorList>
            <person name="Li X."/>
        </authorList>
    </citation>
    <scope>NUCLEOTIDE SEQUENCE [LARGE SCALE GENOMIC DNA]</scope>
    <source>
        <strain evidence="5 6">SWIR-1</strain>
    </source>
</reference>
<dbReference type="EMBL" id="CP120733">
    <property type="protein sequence ID" value="WFD11808.1"/>
    <property type="molecule type" value="Genomic_DNA"/>
</dbReference>
<dbReference type="Pfam" id="PF01361">
    <property type="entry name" value="Tautomerase"/>
    <property type="match status" value="1"/>
</dbReference>
<dbReference type="PANTHER" id="PTHR35530">
    <property type="entry name" value="TAUTOMERASE-RELATED"/>
    <property type="match status" value="1"/>
</dbReference>
<dbReference type="Proteomes" id="UP001222800">
    <property type="component" value="Chromosome"/>
</dbReference>
<gene>
    <name evidence="5" type="ORF">P4S50_06950</name>
</gene>
<keyword evidence="6" id="KW-1185">Reference proteome</keyword>
<feature type="domain" description="4-oxalocrotonate tautomerase-like" evidence="4">
    <location>
        <begin position="2"/>
        <end position="58"/>
    </location>
</feature>